<evidence type="ECO:0000256" key="10">
    <source>
        <dbReference type="ARBA" id="ARBA00044721"/>
    </source>
</evidence>
<evidence type="ECO:0000256" key="3">
    <source>
        <dbReference type="ARBA" id="ARBA00007063"/>
    </source>
</evidence>
<dbReference type="PANTHER" id="PTHR22760:SF1">
    <property type="entry name" value="DOL-P-MAN:MAN(7)GLCNAC(2)-PP-DOL ALPHA-1,6-MANNOSYLTRANSFERASE"/>
    <property type="match status" value="1"/>
</dbReference>
<dbReference type="EC" id="2.4.1.-" evidence="12"/>
<evidence type="ECO:0000256" key="11">
    <source>
        <dbReference type="ARBA" id="ARBA00048899"/>
    </source>
</evidence>
<evidence type="ECO:0000313" key="13">
    <source>
        <dbReference type="EMBL" id="GAQ78841.1"/>
    </source>
</evidence>
<evidence type="ECO:0000256" key="9">
    <source>
        <dbReference type="ARBA" id="ARBA00023136"/>
    </source>
</evidence>
<comment type="function">
    <text evidence="10">Mannosyltransferase that operates in the biosynthetic pathway of dolichol-linked oligosaccharides, the glycan precursors employed in protein asparagine (N)-glycosylation. The assembly of dolichol-linked oligosaccharides begins on the cytosolic side of the endoplasmic reticulum membrane and finishes in its lumen. The sequential addition of sugars to dolichol pyrophosphate produces dolichol-linked oligosaccharides containing fourteen sugars, including two GlcNAcs, nine mannoses and three glucoses. Once assembled, the oligosaccharide is transferred from the lipid to nascent proteins by oligosaccharyltransferases. In the lumen of the endoplasmic reticulum, adds the eighth mannose residue in an alpha-1,6 linkage onto Man(7)GlcNAc(2)-PP-dolichol to produce Man(8)GlcNAc(2)-PP-dolichol.</text>
</comment>
<evidence type="ECO:0000256" key="6">
    <source>
        <dbReference type="ARBA" id="ARBA00022692"/>
    </source>
</evidence>
<dbReference type="GO" id="GO:0005789">
    <property type="term" value="C:endoplasmic reticulum membrane"/>
    <property type="evidence" value="ECO:0000318"/>
    <property type="project" value="GO_Central"/>
</dbReference>
<feature type="transmembrane region" description="Helical" evidence="12">
    <location>
        <begin position="12"/>
        <end position="30"/>
    </location>
</feature>
<dbReference type="OMA" id="WWVEVRM"/>
<comment type="pathway">
    <text evidence="2">Protein modification; protein glycosylation.</text>
</comment>
<keyword evidence="9 12" id="KW-0472">Membrane</keyword>
<dbReference type="AlphaFoldDB" id="A0A1Y1HPD7"/>
<name>A0A1Y1HPD7_KLENI</name>
<dbReference type="EMBL" id="DF236968">
    <property type="protein sequence ID" value="GAQ78841.1"/>
    <property type="molecule type" value="Genomic_DNA"/>
</dbReference>
<feature type="transmembrane region" description="Helical" evidence="12">
    <location>
        <begin position="208"/>
        <end position="232"/>
    </location>
</feature>
<accession>A0A1Y1HPD7</accession>
<feature type="transmembrane region" description="Helical" evidence="12">
    <location>
        <begin position="291"/>
        <end position="307"/>
    </location>
</feature>
<reference evidence="13 14" key="1">
    <citation type="journal article" date="2014" name="Nat. Commun.">
        <title>Klebsormidium flaccidum genome reveals primary factors for plant terrestrial adaptation.</title>
        <authorList>
            <person name="Hori K."/>
            <person name="Maruyama F."/>
            <person name="Fujisawa T."/>
            <person name="Togashi T."/>
            <person name="Yamamoto N."/>
            <person name="Seo M."/>
            <person name="Sato S."/>
            <person name="Yamada T."/>
            <person name="Mori H."/>
            <person name="Tajima N."/>
            <person name="Moriyama T."/>
            <person name="Ikeuchi M."/>
            <person name="Watanabe M."/>
            <person name="Wada H."/>
            <person name="Kobayashi K."/>
            <person name="Saito M."/>
            <person name="Masuda T."/>
            <person name="Sasaki-Sekimoto Y."/>
            <person name="Mashiguchi K."/>
            <person name="Awai K."/>
            <person name="Shimojima M."/>
            <person name="Masuda S."/>
            <person name="Iwai M."/>
            <person name="Nobusawa T."/>
            <person name="Narise T."/>
            <person name="Kondo S."/>
            <person name="Saito H."/>
            <person name="Sato R."/>
            <person name="Murakawa M."/>
            <person name="Ihara Y."/>
            <person name="Oshima-Yamada Y."/>
            <person name="Ohtaka K."/>
            <person name="Satoh M."/>
            <person name="Sonobe K."/>
            <person name="Ishii M."/>
            <person name="Ohtani R."/>
            <person name="Kanamori-Sato M."/>
            <person name="Honoki R."/>
            <person name="Miyazaki D."/>
            <person name="Mochizuki H."/>
            <person name="Umetsu J."/>
            <person name="Higashi K."/>
            <person name="Shibata D."/>
            <person name="Kamiya Y."/>
            <person name="Sato N."/>
            <person name="Nakamura Y."/>
            <person name="Tabata S."/>
            <person name="Ida S."/>
            <person name="Kurokawa K."/>
            <person name="Ohta H."/>
        </authorList>
    </citation>
    <scope>NUCLEOTIDE SEQUENCE [LARGE SCALE GENOMIC DNA]</scope>
    <source>
        <strain evidence="13 14">NIES-2285</strain>
    </source>
</reference>
<dbReference type="PANTHER" id="PTHR22760">
    <property type="entry name" value="GLYCOSYLTRANSFERASE"/>
    <property type="match status" value="1"/>
</dbReference>
<evidence type="ECO:0000256" key="4">
    <source>
        <dbReference type="ARBA" id="ARBA00022676"/>
    </source>
</evidence>
<dbReference type="UniPathway" id="UPA00378"/>
<evidence type="ECO:0000256" key="5">
    <source>
        <dbReference type="ARBA" id="ARBA00022679"/>
    </source>
</evidence>
<feature type="transmembrane region" description="Helical" evidence="12">
    <location>
        <begin position="344"/>
        <end position="366"/>
    </location>
</feature>
<evidence type="ECO:0000256" key="1">
    <source>
        <dbReference type="ARBA" id="ARBA00004477"/>
    </source>
</evidence>
<feature type="transmembrane region" description="Helical" evidence="12">
    <location>
        <begin position="313"/>
        <end position="332"/>
    </location>
</feature>
<sequence>MAKTWPANLFSTWDALLVLAVLVHVVLAPFTKVEESFNVQATHDLLYHRGNLTEYDHQEFPGVVPRTFLGAISLAATSFPLVAWLQTINLPKVGALYVVRIVLGLATASSLIALNRQIRSRFGPNVGRAFALVCCSQFHLLFYASRPLPNIFALGLVSYAYARWLEGRPVAMLRFVVFAMGVFRCDLVILLGPLGLHLLLTRSISFWAAFRCCFVAAVASLAVTVAVDSFFWGRWLWPEGEVLWFNTVLNKSADWGVSPWHWYFTSALPRALLGAYPLALLGAFLDRRAGSLLWPILLFVSLYSYLPHKELRFIFPAFPIFNTSAAVAIERIRINWHKSWLWKLLGLSCAGLLLGSLAATCVFTAASAANYPGGEALRLLHKLESSKPHLDAPPYVHVDVLPAMTGVSRFLEEPGWRYSKEEGLDPEDYASRNFTHLLSGRSDVPHFKLLAAVEGFHRVRLRRALWPVYLEKIPSTFIHVRSDAGP</sequence>
<gene>
    <name evidence="13" type="ORF">KFL_000190580</name>
</gene>
<dbReference type="InterPro" id="IPR005599">
    <property type="entry name" value="GPI_mannosylTrfase"/>
</dbReference>
<evidence type="ECO:0000256" key="12">
    <source>
        <dbReference type="RuleBase" id="RU363075"/>
    </source>
</evidence>
<keyword evidence="5 13" id="KW-0808">Transferase</keyword>
<feature type="transmembrane region" description="Helical" evidence="12">
    <location>
        <begin position="260"/>
        <end position="284"/>
    </location>
</feature>
<evidence type="ECO:0000313" key="14">
    <source>
        <dbReference type="Proteomes" id="UP000054558"/>
    </source>
</evidence>
<keyword evidence="6 12" id="KW-0812">Transmembrane</keyword>
<keyword evidence="8 12" id="KW-1133">Transmembrane helix</keyword>
<organism evidence="13 14">
    <name type="scientific">Klebsormidium nitens</name>
    <name type="common">Green alga</name>
    <name type="synonym">Ulothrix nitens</name>
    <dbReference type="NCBI Taxonomy" id="105231"/>
    <lineage>
        <taxon>Eukaryota</taxon>
        <taxon>Viridiplantae</taxon>
        <taxon>Streptophyta</taxon>
        <taxon>Klebsormidiophyceae</taxon>
        <taxon>Klebsormidiales</taxon>
        <taxon>Klebsormidiaceae</taxon>
        <taxon>Klebsormidium</taxon>
    </lineage>
</organism>
<evidence type="ECO:0000256" key="2">
    <source>
        <dbReference type="ARBA" id="ARBA00004922"/>
    </source>
</evidence>
<keyword evidence="14" id="KW-1185">Reference proteome</keyword>
<feature type="transmembrane region" description="Helical" evidence="12">
    <location>
        <begin position="94"/>
        <end position="114"/>
    </location>
</feature>
<comment type="catalytic activity">
    <reaction evidence="11">
        <text>an alpha-D-Man-(1-&gt;2)-alpha-D-Man-(1-&gt;2)-alpha-D-Man-(1-&gt;3)-[alpha-D-Man-(1-&gt;2)-alpha-D-Man-(1-&gt;3)-alpha-D-Man-(1-&gt;6)]-beta-D-Man-(1-&gt;4)-beta-D-GlcNAc-(1-&gt;4)-alpha-D-GlcNAc-diphospho-di-trans,poly-cis-dolichol + a di-trans,poly-cis-dolichyl beta-D-mannosyl phosphate = an alpha-D-Man-(1-&gt;2)-alpha-D-Man-(1-&gt;2)-alpha-D-Man-(1-&gt;3)-[alpha-D-Man-(1-&gt;2)-alpha-D-Man-(1-&gt;3)-[alpha-D-Man-(1-&gt;6)]-alpha-D-Man-(1-&gt;6)]-beta-D-Man-(1-&gt;4)-beta-D-GlcNAc-(1-&gt;4)-alpha-D-GlcNAc-diphospho-di-trans,poly-cis-dolichol + a di-trans,poly-cis-dolichyl phosphate + H(+)</text>
        <dbReference type="Rhea" id="RHEA:29535"/>
        <dbReference type="Rhea" id="RHEA-COMP:19498"/>
        <dbReference type="Rhea" id="RHEA-COMP:19501"/>
        <dbReference type="Rhea" id="RHEA-COMP:19518"/>
        <dbReference type="Rhea" id="RHEA-COMP:19519"/>
        <dbReference type="ChEBI" id="CHEBI:15378"/>
        <dbReference type="ChEBI" id="CHEBI:57683"/>
        <dbReference type="ChEBI" id="CHEBI:58211"/>
        <dbReference type="ChEBI" id="CHEBI:132517"/>
        <dbReference type="ChEBI" id="CHEBI:132519"/>
        <dbReference type="EC" id="2.4.1.260"/>
    </reaction>
    <physiologicalReaction direction="left-to-right" evidence="11">
        <dbReference type="Rhea" id="RHEA:29536"/>
    </physiologicalReaction>
</comment>
<keyword evidence="4 12" id="KW-0328">Glycosyltransferase</keyword>
<dbReference type="GO" id="GO:0052917">
    <property type="term" value="F:dol-P-Man:Man(7)GlcNAc(2)-PP-Dol alpha-1,6-mannosyltransferase activity"/>
    <property type="evidence" value="ECO:0007669"/>
    <property type="project" value="UniProtKB-EC"/>
</dbReference>
<proteinExistence type="inferred from homology"/>
<evidence type="ECO:0000256" key="8">
    <source>
        <dbReference type="ARBA" id="ARBA00022989"/>
    </source>
</evidence>
<evidence type="ECO:0000256" key="7">
    <source>
        <dbReference type="ARBA" id="ARBA00022824"/>
    </source>
</evidence>
<dbReference type="Pfam" id="PF03901">
    <property type="entry name" value="Glyco_transf_22"/>
    <property type="match status" value="1"/>
</dbReference>
<comment type="subcellular location">
    <subcellularLocation>
        <location evidence="1 12">Endoplasmic reticulum membrane</location>
        <topology evidence="1 12">Multi-pass membrane protein</topology>
    </subcellularLocation>
</comment>
<comment type="similarity">
    <text evidence="3 12">Belongs to the glycosyltransferase 22 family.</text>
</comment>
<keyword evidence="7 12" id="KW-0256">Endoplasmic reticulum</keyword>
<dbReference type="Proteomes" id="UP000054558">
    <property type="component" value="Unassembled WGS sequence"/>
</dbReference>
<dbReference type="GO" id="GO:0006487">
    <property type="term" value="P:protein N-linked glycosylation"/>
    <property type="evidence" value="ECO:0000318"/>
    <property type="project" value="GO_Central"/>
</dbReference>
<feature type="transmembrane region" description="Helical" evidence="12">
    <location>
        <begin position="171"/>
        <end position="196"/>
    </location>
</feature>
<protein>
    <recommendedName>
        <fullName evidence="12">Mannosyltransferase</fullName>
        <ecNumber evidence="12">2.4.1.-</ecNumber>
    </recommendedName>
</protein>
<dbReference type="STRING" id="105231.A0A1Y1HPD7"/>
<dbReference type="GO" id="GO:0000009">
    <property type="term" value="F:alpha-1,6-mannosyltransferase activity"/>
    <property type="evidence" value="ECO:0000318"/>
    <property type="project" value="GO_Central"/>
</dbReference>
<dbReference type="OrthoDB" id="19039at2759"/>